<gene>
    <name evidence="2" type="ORF">A2832_00250</name>
</gene>
<keyword evidence="1" id="KW-0472">Membrane</keyword>
<feature type="transmembrane region" description="Helical" evidence="1">
    <location>
        <begin position="21"/>
        <end position="45"/>
    </location>
</feature>
<comment type="caution">
    <text evidence="2">The sequence shown here is derived from an EMBL/GenBank/DDBJ whole genome shotgun (WGS) entry which is preliminary data.</text>
</comment>
<protein>
    <submittedName>
        <fullName evidence="2">Uncharacterized protein</fullName>
    </submittedName>
</protein>
<keyword evidence="1" id="KW-1133">Transmembrane helix</keyword>
<reference evidence="2 3" key="1">
    <citation type="journal article" date="2016" name="Nat. Commun.">
        <title>Thousands of microbial genomes shed light on interconnected biogeochemical processes in an aquifer system.</title>
        <authorList>
            <person name="Anantharaman K."/>
            <person name="Brown C.T."/>
            <person name="Hug L.A."/>
            <person name="Sharon I."/>
            <person name="Castelle C.J."/>
            <person name="Probst A.J."/>
            <person name="Thomas B.C."/>
            <person name="Singh A."/>
            <person name="Wilkins M.J."/>
            <person name="Karaoz U."/>
            <person name="Brodie E.L."/>
            <person name="Williams K.H."/>
            <person name="Hubbard S.S."/>
            <person name="Banfield J.F."/>
        </authorList>
    </citation>
    <scope>NUCLEOTIDE SEQUENCE [LARGE SCALE GENOMIC DNA]</scope>
</reference>
<evidence type="ECO:0000313" key="3">
    <source>
        <dbReference type="Proteomes" id="UP000178538"/>
    </source>
</evidence>
<sequence length="180" mass="20180">MFKLLTEEATQKVSQEYGRRRAILILLAFILLAVVAIVGLLPSYVLSTIRALEVEERARITSSMKSKGDEAELDAWLTKINLALQTLSPKLDRDRPSEIIEQIIDQKIGGIYLISFSWAKDKGKSEMLVRGIARDRQTLLSFKDRLNDSGDFAAVTLPISELASDKDIDFQINLSRISTP</sequence>
<organism evidence="2 3">
    <name type="scientific">Candidatus Zambryskibacteria bacterium RIFCSPHIGHO2_01_FULL_44_22b</name>
    <dbReference type="NCBI Taxonomy" id="1802737"/>
    <lineage>
        <taxon>Bacteria</taxon>
        <taxon>Candidatus Zambryskiibacteriota</taxon>
    </lineage>
</organism>
<dbReference type="Proteomes" id="UP000178538">
    <property type="component" value="Unassembled WGS sequence"/>
</dbReference>
<dbReference type="AlphaFoldDB" id="A0A1G2T158"/>
<evidence type="ECO:0000313" key="2">
    <source>
        <dbReference type="EMBL" id="OHA91005.1"/>
    </source>
</evidence>
<proteinExistence type="predicted"/>
<keyword evidence="1" id="KW-0812">Transmembrane</keyword>
<dbReference type="STRING" id="1802737.A2832_00250"/>
<accession>A0A1G2T158</accession>
<name>A0A1G2T158_9BACT</name>
<evidence type="ECO:0000256" key="1">
    <source>
        <dbReference type="SAM" id="Phobius"/>
    </source>
</evidence>
<dbReference type="EMBL" id="MHVG01000009">
    <property type="protein sequence ID" value="OHA91005.1"/>
    <property type="molecule type" value="Genomic_DNA"/>
</dbReference>